<sequence>MSDHLDCGCQEYNELSRRSFVAGAGAALAAAAFPAWLPRVVLAESYVSTRDVIVSVFMRGGADGLSLVVPFGDPDYYTARPTLNIAPPDSAKTSKVTALTNYFGLPPALTPLVPAYKAGQLLVVHAAGVTVANRSHFDMQRFIEVGKANDPNLITGWLGRHLASVPPVRTSAPLRALGLADGLQRTLYGAPKTLPIADPSTYGISGSATTAQARADFLQGDYFLTLEPVRSAALDATNTLALLRNVNVSGYRPANGATYPNSAFGRSLRSAAALIKADVGIEAVQVDIGGWDTHQQQDPNAGSMFRTMGDFAGALGAFWSDVMAPGGAQANVTLVALSEFGRNVRENASLGTDHGRAGAMFVMGPGIVGGRVLTNNWPGLARENLESGQDLKVTLDHRDILAEIVAKRLGNPSVDVVFPEYRPTFRGVAS</sequence>
<dbReference type="InterPro" id="IPR006311">
    <property type="entry name" value="TAT_signal"/>
</dbReference>
<dbReference type="InterPro" id="IPR010869">
    <property type="entry name" value="DUF1501"/>
</dbReference>
<keyword evidence="2" id="KW-1185">Reference proteome</keyword>
<accession>W0RN59</accession>
<evidence type="ECO:0000313" key="2">
    <source>
        <dbReference type="Proteomes" id="UP000019151"/>
    </source>
</evidence>
<dbReference type="HOGENOM" id="CLU_032896_3_1_0"/>
<dbReference type="InParanoid" id="W0RN59"/>
<dbReference type="EMBL" id="CP007128">
    <property type="protein sequence ID" value="AHG91937.1"/>
    <property type="molecule type" value="Genomic_DNA"/>
</dbReference>
<dbReference type="RefSeq" id="WP_025413370.1">
    <property type="nucleotide sequence ID" value="NZ_CP007128.1"/>
</dbReference>
<dbReference type="PROSITE" id="PS51318">
    <property type="entry name" value="TAT"/>
    <property type="match status" value="1"/>
</dbReference>
<organism evidence="1 2">
    <name type="scientific">Gemmatirosa kalamazoonensis</name>
    <dbReference type="NCBI Taxonomy" id="861299"/>
    <lineage>
        <taxon>Bacteria</taxon>
        <taxon>Pseudomonadati</taxon>
        <taxon>Gemmatimonadota</taxon>
        <taxon>Gemmatimonadia</taxon>
        <taxon>Gemmatimonadales</taxon>
        <taxon>Gemmatimonadaceae</taxon>
        <taxon>Gemmatirosa</taxon>
    </lineage>
</organism>
<dbReference type="PANTHER" id="PTHR43737:SF1">
    <property type="entry name" value="DUF1501 DOMAIN-CONTAINING PROTEIN"/>
    <property type="match status" value="1"/>
</dbReference>
<dbReference type="AlphaFoldDB" id="W0RN59"/>
<dbReference type="PANTHER" id="PTHR43737">
    <property type="entry name" value="BLL7424 PROTEIN"/>
    <property type="match status" value="1"/>
</dbReference>
<dbReference type="STRING" id="861299.J421_4400"/>
<name>W0RN59_9BACT</name>
<dbReference type="OrthoDB" id="9767204at2"/>
<dbReference type="Pfam" id="PF07394">
    <property type="entry name" value="DUF1501"/>
    <property type="match status" value="1"/>
</dbReference>
<evidence type="ECO:0000313" key="1">
    <source>
        <dbReference type="EMBL" id="AHG91937.1"/>
    </source>
</evidence>
<protein>
    <recommendedName>
        <fullName evidence="3">DUF1501 domain-containing protein</fullName>
    </recommendedName>
</protein>
<evidence type="ECO:0008006" key="3">
    <source>
        <dbReference type="Google" id="ProtNLM"/>
    </source>
</evidence>
<reference evidence="1 2" key="1">
    <citation type="journal article" date="2014" name="Genome Announc.">
        <title>Genome Sequence and Methylome of Soil Bacterium Gemmatirosa kalamazoonensis KBS708T, a Member of the Rarely Cultivated Gemmatimonadetes Phylum.</title>
        <authorList>
            <person name="Debruyn J.M."/>
            <person name="Radosevich M."/>
            <person name="Wommack K.E."/>
            <person name="Polson S.W."/>
            <person name="Hauser L.J."/>
            <person name="Fawaz M.N."/>
            <person name="Korlach J."/>
            <person name="Tsai Y.C."/>
        </authorList>
    </citation>
    <scope>NUCLEOTIDE SEQUENCE [LARGE SCALE GENOMIC DNA]</scope>
    <source>
        <strain evidence="1 2">KBS708</strain>
    </source>
</reference>
<proteinExistence type="predicted"/>
<dbReference type="PATRIC" id="fig|861299.3.peg.4453"/>
<dbReference type="KEGG" id="gba:J421_4400"/>
<gene>
    <name evidence="1" type="ORF">J421_4400</name>
</gene>
<dbReference type="Proteomes" id="UP000019151">
    <property type="component" value="Chromosome"/>
</dbReference>
<dbReference type="eggNOG" id="COG4102">
    <property type="taxonomic scope" value="Bacteria"/>
</dbReference>